<evidence type="ECO:0000313" key="1">
    <source>
        <dbReference type="EMBL" id="ELZ22737.1"/>
    </source>
</evidence>
<name>M0CK40_9EURY</name>
<dbReference type="AlphaFoldDB" id="M0CK40"/>
<dbReference type="EMBL" id="AOIU01000035">
    <property type="protein sequence ID" value="ELZ22737.1"/>
    <property type="molecule type" value="Genomic_DNA"/>
</dbReference>
<proteinExistence type="predicted"/>
<sequence>MGLFDRIRGGDDEPRVAFFGIDGVPYSLIADNREEFPNLSRLIDEGSAGAIDSIVPPESSACWPALTSGKNPGETGVYGFQDRENGSYETYVPMRRDVQTKRVWDRVHEAGRDATVMNVVTTFPPQRDVQRMVSGFLSPGVEKSAYPDDFRDYLQSIDYRIDANAGLGHTDKNEFMEDAHATLDARQESFRHYVEQDDWDLFFGVFMATDRVNHFLFRDYEYDGEYAEEFVEFYKKIDEYLGELREMLPDDVTMMVASDHGFTTLDYEVNCNAWLRENGWLSYSQDSDYTFQVGAWLREGGHVEVDPDYAGDVDELVDPATLDVDYDGGALLADSEDTRDEAVAAVEDAAPAVVEENGDSVAVVDAADVETESTGEASFRIDVDLVRVEGEAYVDGDTVVALTEGVRDRLVDELSEATPKSMGVDKADTTELVDGVDVEDGDDGFEITVTPADGVALGTDLGDDTDALEYTHSELPDIADEADAYSLIPGRFYLNLEGREPRGSVPEEEYEQVRSELKAELEGMEGPNGEPVADRVVTKEDAFRGDHDDIAPDLTIVPNHGFDLKAGFKGRKNPFVEFGARNGMHSFDNATLLIDDEEARISDVDLFDIAPTILDLMDVDYERGEFDGTSLV</sequence>
<dbReference type="InterPro" id="IPR002591">
    <property type="entry name" value="Phosphodiest/P_Trfase"/>
</dbReference>
<dbReference type="Proteomes" id="UP000011626">
    <property type="component" value="Unassembled WGS sequence"/>
</dbReference>
<reference evidence="1 2" key="1">
    <citation type="journal article" date="2014" name="PLoS Genet.">
        <title>Phylogenetically driven sequencing of extremely halophilic archaea reveals strategies for static and dynamic osmo-response.</title>
        <authorList>
            <person name="Becker E.A."/>
            <person name="Seitzer P.M."/>
            <person name="Tritt A."/>
            <person name="Larsen D."/>
            <person name="Krusor M."/>
            <person name="Yao A.I."/>
            <person name="Wu D."/>
            <person name="Madern D."/>
            <person name="Eisen J.A."/>
            <person name="Darling A.E."/>
            <person name="Facciotti M.T."/>
        </authorList>
    </citation>
    <scope>NUCLEOTIDE SEQUENCE [LARGE SCALE GENOMIC DNA]</scope>
    <source>
        <strain evidence="1 2">2-9-1</strain>
    </source>
</reference>
<accession>M0CK40</accession>
<gene>
    <name evidence="1" type="ORF">C475_16586</name>
</gene>
<dbReference type="PANTHER" id="PTHR10151">
    <property type="entry name" value="ECTONUCLEOTIDE PYROPHOSPHATASE/PHOSPHODIESTERASE"/>
    <property type="match status" value="1"/>
</dbReference>
<protein>
    <submittedName>
        <fullName evidence="1">Type I phosphodiesterase/nucleotide pyrophosphatase</fullName>
    </submittedName>
</protein>
<keyword evidence="2" id="KW-1185">Reference proteome</keyword>
<dbReference type="PANTHER" id="PTHR10151:SF120">
    <property type="entry name" value="BIS(5'-ADENOSYL)-TRIPHOSPHATASE"/>
    <property type="match status" value="1"/>
</dbReference>
<comment type="caution">
    <text evidence="1">The sequence shown here is derived from an EMBL/GenBank/DDBJ whole genome shotgun (WGS) entry which is preliminary data.</text>
</comment>
<evidence type="ECO:0000313" key="2">
    <source>
        <dbReference type="Proteomes" id="UP000011626"/>
    </source>
</evidence>
<organism evidence="1 2">
    <name type="scientific">Halosimplex carlsbadense 2-9-1</name>
    <dbReference type="NCBI Taxonomy" id="797114"/>
    <lineage>
        <taxon>Archaea</taxon>
        <taxon>Methanobacteriati</taxon>
        <taxon>Methanobacteriota</taxon>
        <taxon>Stenosarchaea group</taxon>
        <taxon>Halobacteria</taxon>
        <taxon>Halobacteriales</taxon>
        <taxon>Haloarculaceae</taxon>
        <taxon>Halosimplex</taxon>
    </lineage>
</organism>
<dbReference type="STRING" id="797114.C475_16586"/>
<dbReference type="PATRIC" id="fig|797114.5.peg.3374"/>
<dbReference type="eggNOG" id="arCOG01377">
    <property type="taxonomic scope" value="Archaea"/>
</dbReference>
<dbReference type="Gene3D" id="3.40.720.10">
    <property type="entry name" value="Alkaline Phosphatase, subunit A"/>
    <property type="match status" value="1"/>
</dbReference>
<dbReference type="InterPro" id="IPR017850">
    <property type="entry name" value="Alkaline_phosphatase_core_sf"/>
</dbReference>
<dbReference type="GO" id="GO:0016787">
    <property type="term" value="F:hydrolase activity"/>
    <property type="evidence" value="ECO:0007669"/>
    <property type="project" value="UniProtKB-ARBA"/>
</dbReference>
<dbReference type="SUPFAM" id="SSF53649">
    <property type="entry name" value="Alkaline phosphatase-like"/>
    <property type="match status" value="1"/>
</dbReference>
<dbReference type="Pfam" id="PF01663">
    <property type="entry name" value="Phosphodiest"/>
    <property type="match status" value="2"/>
</dbReference>